<dbReference type="Proteomes" id="UP000436181">
    <property type="component" value="Unassembled WGS sequence"/>
</dbReference>
<evidence type="ECO:0000256" key="1">
    <source>
        <dbReference type="SAM" id="SignalP"/>
    </source>
</evidence>
<keyword evidence="3" id="KW-1185">Reference proteome</keyword>
<comment type="caution">
    <text evidence="2">The sequence shown here is derived from an EMBL/GenBank/DDBJ whole genome shotgun (WGS) entry which is preliminary data.</text>
</comment>
<accession>A0ABQ6VEH0</accession>
<organism evidence="2 3">
    <name type="scientific">Corynebacterium zhongnanshanii</name>
    <dbReference type="NCBI Taxonomy" id="2768834"/>
    <lineage>
        <taxon>Bacteria</taxon>
        <taxon>Bacillati</taxon>
        <taxon>Actinomycetota</taxon>
        <taxon>Actinomycetes</taxon>
        <taxon>Mycobacteriales</taxon>
        <taxon>Corynebacteriaceae</taxon>
        <taxon>Corynebacterium</taxon>
    </lineage>
</organism>
<evidence type="ECO:0000313" key="3">
    <source>
        <dbReference type="Proteomes" id="UP000436181"/>
    </source>
</evidence>
<proteinExistence type="predicted"/>
<protein>
    <recommendedName>
        <fullName evidence="4">Secreted protein</fullName>
    </recommendedName>
</protein>
<dbReference type="EMBL" id="WBZJ01000001">
    <property type="protein sequence ID" value="KAB3522822.1"/>
    <property type="molecule type" value="Genomic_DNA"/>
</dbReference>
<name>A0ABQ6VEH0_9CORY</name>
<evidence type="ECO:0008006" key="4">
    <source>
        <dbReference type="Google" id="ProtNLM"/>
    </source>
</evidence>
<sequence length="199" mass="20264">MRLWKKLTATTSCLVMAATLATPGIATAADTATDTNSTTAATTSPETTADQQALVDELEQGFETLFSEVVVEDDFGNWHADPAAAARHGISSDEAQALADFMNAPEPGGTSFRGWLTYGECIATGVLGSPISTSDAIGIAHLVQGKQFRKAAEKILGMAALSGASAALTYGFSALGGPAGLAASIAILAGKCALNEKLP</sequence>
<keyword evidence="1" id="KW-0732">Signal</keyword>
<gene>
    <name evidence="2" type="ORF">F8377_01235</name>
</gene>
<feature type="signal peptide" evidence="1">
    <location>
        <begin position="1"/>
        <end position="28"/>
    </location>
</feature>
<reference evidence="2 3" key="1">
    <citation type="submission" date="2019-10" db="EMBL/GenBank/DDBJ databases">
        <title>Corynebacterium sp novel species isolated from the respiratory tract of Marmot.</title>
        <authorList>
            <person name="Zhang G."/>
        </authorList>
    </citation>
    <scope>NUCLEOTIDE SEQUENCE [LARGE SCALE GENOMIC DNA]</scope>
    <source>
        <strain evidence="2 3">336</strain>
    </source>
</reference>
<feature type="chain" id="PRO_5047010227" description="Secreted protein" evidence="1">
    <location>
        <begin position="29"/>
        <end position="199"/>
    </location>
</feature>
<evidence type="ECO:0000313" key="2">
    <source>
        <dbReference type="EMBL" id="KAB3522822.1"/>
    </source>
</evidence>
<dbReference type="RefSeq" id="WP_151843703.1">
    <property type="nucleotide sequence ID" value="NZ_WBZJ01000001.1"/>
</dbReference>